<proteinExistence type="predicted"/>
<name>A0AAU9RT04_THLAR</name>
<feature type="compositionally biased region" description="Basic and acidic residues" evidence="1">
    <location>
        <begin position="171"/>
        <end position="181"/>
    </location>
</feature>
<reference evidence="2 3" key="1">
    <citation type="submission" date="2022-03" db="EMBL/GenBank/DDBJ databases">
        <authorList>
            <person name="Nunn A."/>
            <person name="Chopra R."/>
            <person name="Nunn A."/>
            <person name="Contreras Garrido A."/>
        </authorList>
    </citation>
    <scope>NUCLEOTIDE SEQUENCE [LARGE SCALE GENOMIC DNA]</scope>
</reference>
<gene>
    <name evidence="2" type="ORF">TAV2_LOCUS6484</name>
</gene>
<accession>A0AAU9RT04</accession>
<sequence>MSLVLRPSLYLLAQSLTRCFLRLPRGLDDFYVRYILTLKPSLYLLALSLVASHKKSPCLQGLDDFYVRYISPEATVFKSEVIFNQTAPKVLSFSSGGPNIVVADILKSRFISLPHNGVYGFIVFSSLMTFSDDLPSYWCLLVLSSRRGQNLTQRLEKDEKKKKEKKKKEKKEKEKEKEKEEKKNMIVMKIMVDILHMNRLSLQNEQHLCILRLCPAAAAAAATSKRTKINLLRLRLRLRLRLPNEHQAAQGHFPPEREDTEVVALPKVFKGVRRQKNLASADTKEGTSETNPMSPIKQSAKRVRKGLDFETVVPELDDLGNIVNRVAMVDSAEINLDDSEAHEYQGLEELDCVLEFMEAEQDNGEKERGVLVQKDTEMEMQDTMVGLGDLKPYALTVDAEEEVGDQGISIEVLTGSGEYNGILKLSFKVGATKKLFKGYLTVRGGSKKLLKITTPRKKGITRESKRRLREV</sequence>
<dbReference type="AlphaFoldDB" id="A0AAU9RT04"/>
<feature type="region of interest" description="Disordered" evidence="1">
    <location>
        <begin position="152"/>
        <end position="181"/>
    </location>
</feature>
<organism evidence="2 3">
    <name type="scientific">Thlaspi arvense</name>
    <name type="common">Field penny-cress</name>
    <dbReference type="NCBI Taxonomy" id="13288"/>
    <lineage>
        <taxon>Eukaryota</taxon>
        <taxon>Viridiplantae</taxon>
        <taxon>Streptophyta</taxon>
        <taxon>Embryophyta</taxon>
        <taxon>Tracheophyta</taxon>
        <taxon>Spermatophyta</taxon>
        <taxon>Magnoliopsida</taxon>
        <taxon>eudicotyledons</taxon>
        <taxon>Gunneridae</taxon>
        <taxon>Pentapetalae</taxon>
        <taxon>rosids</taxon>
        <taxon>malvids</taxon>
        <taxon>Brassicales</taxon>
        <taxon>Brassicaceae</taxon>
        <taxon>Thlaspideae</taxon>
        <taxon>Thlaspi</taxon>
    </lineage>
</organism>
<evidence type="ECO:0000256" key="1">
    <source>
        <dbReference type="SAM" id="MobiDB-lite"/>
    </source>
</evidence>
<dbReference type="EMBL" id="OU466858">
    <property type="protein sequence ID" value="CAH2047057.1"/>
    <property type="molecule type" value="Genomic_DNA"/>
</dbReference>
<feature type="compositionally biased region" description="Polar residues" evidence="1">
    <location>
        <begin position="288"/>
        <end position="297"/>
    </location>
</feature>
<protein>
    <submittedName>
        <fullName evidence="2">Uncharacterized protein</fullName>
    </submittedName>
</protein>
<evidence type="ECO:0000313" key="3">
    <source>
        <dbReference type="Proteomes" id="UP000836841"/>
    </source>
</evidence>
<dbReference type="Proteomes" id="UP000836841">
    <property type="component" value="Chromosome 2"/>
</dbReference>
<feature type="region of interest" description="Disordered" evidence="1">
    <location>
        <begin position="277"/>
        <end position="297"/>
    </location>
</feature>
<keyword evidence="3" id="KW-1185">Reference proteome</keyword>
<evidence type="ECO:0000313" key="2">
    <source>
        <dbReference type="EMBL" id="CAH2047057.1"/>
    </source>
</evidence>